<keyword evidence="1" id="KW-0472">Membrane</keyword>
<sequence length="362" mass="41623">MKTSFNEVRVSKFSFSILIVIASWVFIMHCGRVSPPQWPWWTSEDSSSVRRELEKWQDYVSVARAWQDTFWLDFNTDLNYSDSSSRSGDTLYKIAHLMRVWVEPGVRFRKEIYQFGITVDTVVMSDTFCQVIFRDSFSSGIMHIEFDTLWIIGFRPDTIIDTTRIPPETTVVYKVSSVEKRGFPVTHYETKEFDWISTRWLYLPRLTSGDTFNYTVRKISGGYAFVPSSEEAPQISRVILSKPGRVDTIYFAPRSDGKGLTNLKPLDSLYSIHPNEEVTVSILTTTPQDTVVDRNRFFVTVRGYTIDVTAGPKIGQGTIRFSSMDTGYQHIFIEVLPSSNLLYPHSPFTATIWAIPIRIVSE</sequence>
<feature type="transmembrane region" description="Helical" evidence="1">
    <location>
        <begin position="12"/>
        <end position="29"/>
    </location>
</feature>
<organism evidence="2">
    <name type="scientific">candidate division WOR-3 bacterium</name>
    <dbReference type="NCBI Taxonomy" id="2052148"/>
    <lineage>
        <taxon>Bacteria</taxon>
        <taxon>Bacteria division WOR-3</taxon>
    </lineage>
</organism>
<comment type="caution">
    <text evidence="2">The sequence shown here is derived from an EMBL/GenBank/DDBJ whole genome shotgun (WGS) entry which is preliminary data.</text>
</comment>
<evidence type="ECO:0000256" key="1">
    <source>
        <dbReference type="SAM" id="Phobius"/>
    </source>
</evidence>
<dbReference type="AlphaFoldDB" id="A0A7C1SC89"/>
<proteinExistence type="predicted"/>
<keyword evidence="1" id="KW-0812">Transmembrane</keyword>
<name>A0A7C1SC89_UNCW3</name>
<reference evidence="2" key="1">
    <citation type="journal article" date="2020" name="mSystems">
        <title>Genome- and Community-Level Interaction Insights into Carbon Utilization and Element Cycling Functions of Hydrothermarchaeota in Hydrothermal Sediment.</title>
        <authorList>
            <person name="Zhou Z."/>
            <person name="Liu Y."/>
            <person name="Xu W."/>
            <person name="Pan J."/>
            <person name="Luo Z.H."/>
            <person name="Li M."/>
        </authorList>
    </citation>
    <scope>NUCLEOTIDE SEQUENCE [LARGE SCALE GENOMIC DNA]</scope>
    <source>
        <strain evidence="2">SpSt-265</strain>
    </source>
</reference>
<dbReference type="EMBL" id="DSLG01000002">
    <property type="protein sequence ID" value="HEA86706.1"/>
    <property type="molecule type" value="Genomic_DNA"/>
</dbReference>
<keyword evidence="1" id="KW-1133">Transmembrane helix</keyword>
<evidence type="ECO:0000313" key="2">
    <source>
        <dbReference type="EMBL" id="HEA86706.1"/>
    </source>
</evidence>
<accession>A0A7C1SC89</accession>
<protein>
    <submittedName>
        <fullName evidence="2">Uncharacterized protein</fullName>
    </submittedName>
</protein>
<gene>
    <name evidence="2" type="ORF">ENP94_01685</name>
</gene>